<protein>
    <submittedName>
        <fullName evidence="1">Uncharacterized protein</fullName>
    </submittedName>
</protein>
<evidence type="ECO:0000313" key="1">
    <source>
        <dbReference type="EMBL" id="ERJ04926.1"/>
    </source>
</evidence>
<reference evidence="1 2" key="2">
    <citation type="journal article" date="2013" name="PLoS ONE">
        <title>INDIGO - INtegrated Data Warehouse of MIcrobial GenOmes with Examples from the Red Sea Extremophiles.</title>
        <authorList>
            <person name="Alam I."/>
            <person name="Antunes A."/>
            <person name="Kamau A.A."/>
            <person name="Ba Alawi W."/>
            <person name="Kalkatawi M."/>
            <person name="Stingl U."/>
            <person name="Bajic V.B."/>
        </authorList>
    </citation>
    <scope>NUCLEOTIDE SEQUENCE [LARGE SCALE GENOMIC DNA]</scope>
    <source>
        <strain evidence="1 2">SARL4B</strain>
    </source>
</reference>
<gene>
    <name evidence="1" type="ORF">HLRTI_003101</name>
</gene>
<organism evidence="1 2">
    <name type="scientific">Halorhabdus tiamatea SARL4B</name>
    <dbReference type="NCBI Taxonomy" id="1033806"/>
    <lineage>
        <taxon>Archaea</taxon>
        <taxon>Methanobacteriati</taxon>
        <taxon>Methanobacteriota</taxon>
        <taxon>Stenosarchaea group</taxon>
        <taxon>Halobacteria</taxon>
        <taxon>Halobacteriales</taxon>
        <taxon>Haloarculaceae</taxon>
        <taxon>Halorhabdus</taxon>
    </lineage>
</organism>
<proteinExistence type="predicted"/>
<name>U2DYQ7_9EURY</name>
<comment type="caution">
    <text evidence="1">The sequence shown here is derived from an EMBL/GenBank/DDBJ whole genome shotgun (WGS) entry which is preliminary data.</text>
</comment>
<dbReference type="Proteomes" id="UP000003861">
    <property type="component" value="Unassembled WGS sequence"/>
</dbReference>
<sequence length="67" mass="7676">MAVRVKVNEEHIVILCGQLSSEVDSDRRFADASLQHTYRNSPRVPIGLYRIIWAIRAIRPIYAILAI</sequence>
<reference evidence="1 2" key="1">
    <citation type="journal article" date="2011" name="J. Bacteriol.">
        <title>Genome sequence of Halorhabdus tiamatea, the first archaeon isolated from a deep-sea anoxic brine lake.</title>
        <authorList>
            <person name="Antunes A."/>
            <person name="Alam I."/>
            <person name="Bajic V.B."/>
            <person name="Stingl U."/>
        </authorList>
    </citation>
    <scope>NUCLEOTIDE SEQUENCE [LARGE SCALE GENOMIC DNA]</scope>
    <source>
        <strain evidence="1 2">SARL4B</strain>
    </source>
</reference>
<dbReference type="AlphaFoldDB" id="U2DYQ7"/>
<accession>U2DYQ7</accession>
<dbReference type="EMBL" id="AFNT02000050">
    <property type="protein sequence ID" value="ERJ04926.1"/>
    <property type="molecule type" value="Genomic_DNA"/>
</dbReference>
<evidence type="ECO:0000313" key="2">
    <source>
        <dbReference type="Proteomes" id="UP000003861"/>
    </source>
</evidence>